<keyword evidence="2" id="KW-1185">Reference proteome</keyword>
<reference evidence="1 2" key="1">
    <citation type="journal article" date="2016" name="Mol. Biol. Evol.">
        <title>Comparative Genomics of Early-Diverging Mushroom-Forming Fungi Provides Insights into the Origins of Lignocellulose Decay Capabilities.</title>
        <authorList>
            <person name="Nagy L.G."/>
            <person name="Riley R."/>
            <person name="Tritt A."/>
            <person name="Adam C."/>
            <person name="Daum C."/>
            <person name="Floudas D."/>
            <person name="Sun H."/>
            <person name="Yadav J.S."/>
            <person name="Pangilinan J."/>
            <person name="Larsson K.H."/>
            <person name="Matsuura K."/>
            <person name="Barry K."/>
            <person name="Labutti K."/>
            <person name="Kuo R."/>
            <person name="Ohm R.A."/>
            <person name="Bhattacharya S.S."/>
            <person name="Shirouzu T."/>
            <person name="Yoshinaga Y."/>
            <person name="Martin F.M."/>
            <person name="Grigoriev I.V."/>
            <person name="Hibbett D.S."/>
        </authorList>
    </citation>
    <scope>NUCLEOTIDE SEQUENCE [LARGE SCALE GENOMIC DNA]</scope>
    <source>
        <strain evidence="1 2">HHB12733</strain>
    </source>
</reference>
<dbReference type="Proteomes" id="UP000076842">
    <property type="component" value="Unassembled WGS sequence"/>
</dbReference>
<gene>
    <name evidence="1" type="ORF">CALCODRAFT_163939</name>
</gene>
<dbReference type="InParanoid" id="A0A165CJ09"/>
<organism evidence="1 2">
    <name type="scientific">Calocera cornea HHB12733</name>
    <dbReference type="NCBI Taxonomy" id="1353952"/>
    <lineage>
        <taxon>Eukaryota</taxon>
        <taxon>Fungi</taxon>
        <taxon>Dikarya</taxon>
        <taxon>Basidiomycota</taxon>
        <taxon>Agaricomycotina</taxon>
        <taxon>Dacrymycetes</taxon>
        <taxon>Dacrymycetales</taxon>
        <taxon>Dacrymycetaceae</taxon>
        <taxon>Calocera</taxon>
    </lineage>
</organism>
<evidence type="ECO:0000313" key="2">
    <source>
        <dbReference type="Proteomes" id="UP000076842"/>
    </source>
</evidence>
<name>A0A165CJ09_9BASI</name>
<proteinExistence type="predicted"/>
<dbReference type="EMBL" id="KV424138">
    <property type="protein sequence ID" value="KZT50884.1"/>
    <property type="molecule type" value="Genomic_DNA"/>
</dbReference>
<evidence type="ECO:0000313" key="1">
    <source>
        <dbReference type="EMBL" id="KZT50884.1"/>
    </source>
</evidence>
<sequence>MYVPFSAHSTTESGMELYIGPIVCWGWGTCCCLANEVIPFEGCFRNPNQPSPTSPRACCQLRTVGPYVPQSSYSRYLQCSC</sequence>
<dbReference type="AlphaFoldDB" id="A0A165CJ09"/>
<accession>A0A165CJ09</accession>
<protein>
    <submittedName>
        <fullName evidence="1">Uncharacterized protein</fullName>
    </submittedName>
</protein>